<name>A0AAX6FVC1_IRIPA</name>
<reference evidence="1" key="1">
    <citation type="journal article" date="2023" name="GigaByte">
        <title>Genome assembly of the bearded iris, Iris pallida Lam.</title>
        <authorList>
            <person name="Bruccoleri R.E."/>
            <person name="Oakeley E.J."/>
            <person name="Faust A.M.E."/>
            <person name="Altorfer M."/>
            <person name="Dessus-Babus S."/>
            <person name="Burckhardt D."/>
            <person name="Oertli M."/>
            <person name="Naumann U."/>
            <person name="Petersen F."/>
            <person name="Wong J."/>
        </authorList>
    </citation>
    <scope>NUCLEOTIDE SEQUENCE</scope>
    <source>
        <strain evidence="1">GSM-AAB239-AS_SAM_17_03QT</strain>
    </source>
</reference>
<keyword evidence="1" id="KW-0808">Transferase</keyword>
<organism evidence="1 2">
    <name type="scientific">Iris pallida</name>
    <name type="common">Sweet iris</name>
    <dbReference type="NCBI Taxonomy" id="29817"/>
    <lineage>
        <taxon>Eukaryota</taxon>
        <taxon>Viridiplantae</taxon>
        <taxon>Streptophyta</taxon>
        <taxon>Embryophyta</taxon>
        <taxon>Tracheophyta</taxon>
        <taxon>Spermatophyta</taxon>
        <taxon>Magnoliopsida</taxon>
        <taxon>Liliopsida</taxon>
        <taxon>Asparagales</taxon>
        <taxon>Iridaceae</taxon>
        <taxon>Iridoideae</taxon>
        <taxon>Irideae</taxon>
        <taxon>Iris</taxon>
    </lineage>
</organism>
<dbReference type="EMBL" id="JANAVB010025626">
    <property type="protein sequence ID" value="KAJ6820332.1"/>
    <property type="molecule type" value="Genomic_DNA"/>
</dbReference>
<dbReference type="Proteomes" id="UP001140949">
    <property type="component" value="Unassembled WGS sequence"/>
</dbReference>
<dbReference type="GO" id="GO:0016301">
    <property type="term" value="F:kinase activity"/>
    <property type="evidence" value="ECO:0007669"/>
    <property type="project" value="UniProtKB-KW"/>
</dbReference>
<keyword evidence="1" id="KW-0675">Receptor</keyword>
<gene>
    <name evidence="1" type="ORF">M6B38_398400</name>
</gene>
<reference evidence="1" key="2">
    <citation type="submission" date="2023-04" db="EMBL/GenBank/DDBJ databases">
        <authorList>
            <person name="Bruccoleri R.E."/>
            <person name="Oakeley E.J."/>
            <person name="Faust A.-M."/>
            <person name="Dessus-Babus S."/>
            <person name="Altorfer M."/>
            <person name="Burckhardt D."/>
            <person name="Oertli M."/>
            <person name="Naumann U."/>
            <person name="Petersen F."/>
            <person name="Wong J."/>
        </authorList>
    </citation>
    <scope>NUCLEOTIDE SEQUENCE</scope>
    <source>
        <strain evidence="1">GSM-AAB239-AS_SAM_17_03QT</strain>
        <tissue evidence="1">Leaf</tissue>
    </source>
</reference>
<proteinExistence type="predicted"/>
<keyword evidence="2" id="KW-1185">Reference proteome</keyword>
<evidence type="ECO:0000313" key="1">
    <source>
        <dbReference type="EMBL" id="KAJ6820332.1"/>
    </source>
</evidence>
<accession>A0AAX6FVC1</accession>
<evidence type="ECO:0000313" key="2">
    <source>
        <dbReference type="Proteomes" id="UP001140949"/>
    </source>
</evidence>
<comment type="caution">
    <text evidence="1">The sequence shown here is derived from an EMBL/GenBank/DDBJ whole genome shotgun (WGS) entry which is preliminary data.</text>
</comment>
<sequence>MRARRRWTARVLWPEATQIRCHSTVQHRFDSGRKICCRSGRIGQVGRRRARRGRDLAGVG</sequence>
<dbReference type="AlphaFoldDB" id="A0AAX6FVC1"/>
<keyword evidence="1" id="KW-0418">Kinase</keyword>
<protein>
    <submittedName>
        <fullName evidence="1">Proline-rich receptor-like protein kinase PERK12</fullName>
    </submittedName>
</protein>